<accession>A0A3P3XJN9</accession>
<protein>
    <submittedName>
        <fullName evidence="2">Xaa-Pro aminopeptidase</fullName>
    </submittedName>
</protein>
<feature type="domain" description="Peptidase M24" evidence="1">
    <location>
        <begin position="154"/>
        <end position="360"/>
    </location>
</feature>
<sequence length="374" mass="40724">MKHSKYSRRQAALADELAKRGLGAVMVSDFEHGRDSSLRYLCGQPSDAIFILSAKGTSALIAWDINMASRLGEADHIAAYTDFGRQPQKALAAALKLLDVPKGAKVALPASTPYPDYIDFVHALTDFDLVCEKSGVGTFIQEMRARKDTDEIALYRRIASNTDQLIDMIEKEICAGMLLTETDIALFLEREARRMGAEGMGFETLAAGPERSFGIHAFPTFTNEHFAAEGLSILDFGARFEGYTSDVTMSFVSDSLRTEQKTMVGLVEEAHRIAVEACGPGVPLLSVAKLVDDFFAKAGWTMPHSLGHGIGLDAHEAPTLSMRADPSALLEPGHIVTIEPGLYHPEFGGVRLENDVLITENGAEVLTHSRIVRL</sequence>
<keyword evidence="2" id="KW-0645">Protease</keyword>
<organism evidence="2">
    <name type="scientific">uncultured spirochete</name>
    <dbReference type="NCBI Taxonomy" id="156406"/>
    <lineage>
        <taxon>Bacteria</taxon>
        <taxon>Pseudomonadati</taxon>
        <taxon>Spirochaetota</taxon>
        <taxon>Spirochaetia</taxon>
        <taxon>Spirochaetales</taxon>
        <taxon>environmental samples</taxon>
    </lineage>
</organism>
<proteinExistence type="predicted"/>
<keyword evidence="2" id="KW-0031">Aminopeptidase</keyword>
<dbReference type="InterPro" id="IPR000994">
    <property type="entry name" value="Pept_M24"/>
</dbReference>
<dbReference type="Pfam" id="PF00557">
    <property type="entry name" value="Peptidase_M24"/>
    <property type="match status" value="1"/>
</dbReference>
<name>A0A3P3XJN9_9SPIR</name>
<dbReference type="Gene3D" id="3.40.350.10">
    <property type="entry name" value="Creatinase/prolidase N-terminal domain"/>
    <property type="match status" value="1"/>
</dbReference>
<dbReference type="SUPFAM" id="SSF55920">
    <property type="entry name" value="Creatinase/aminopeptidase"/>
    <property type="match status" value="1"/>
</dbReference>
<keyword evidence="2" id="KW-0378">Hydrolase</keyword>
<reference evidence="2" key="1">
    <citation type="submission" date="2017-02" db="EMBL/GenBank/DDBJ databases">
        <authorList>
            <person name="Regsiter A."/>
            <person name="William W."/>
        </authorList>
    </citation>
    <scope>NUCLEOTIDE SEQUENCE</scope>
    <source>
        <strain evidence="2">Bib</strain>
    </source>
</reference>
<dbReference type="Gene3D" id="3.90.230.10">
    <property type="entry name" value="Creatinase/methionine aminopeptidase superfamily"/>
    <property type="match status" value="1"/>
</dbReference>
<gene>
    <name evidence="2" type="ORF">SPIROBIBN47_300002</name>
</gene>
<dbReference type="InterPro" id="IPR050659">
    <property type="entry name" value="Peptidase_M24B"/>
</dbReference>
<dbReference type="GO" id="GO:0004177">
    <property type="term" value="F:aminopeptidase activity"/>
    <property type="evidence" value="ECO:0007669"/>
    <property type="project" value="UniProtKB-KW"/>
</dbReference>
<dbReference type="PANTHER" id="PTHR46112">
    <property type="entry name" value="AMINOPEPTIDASE"/>
    <property type="match status" value="1"/>
</dbReference>
<dbReference type="InterPro" id="IPR029149">
    <property type="entry name" value="Creatin/AminoP/Spt16_N"/>
</dbReference>
<dbReference type="InterPro" id="IPR036005">
    <property type="entry name" value="Creatinase/aminopeptidase-like"/>
</dbReference>
<evidence type="ECO:0000259" key="1">
    <source>
        <dbReference type="Pfam" id="PF00557"/>
    </source>
</evidence>
<evidence type="ECO:0000313" key="2">
    <source>
        <dbReference type="EMBL" id="SLM13957.1"/>
    </source>
</evidence>
<dbReference type="AlphaFoldDB" id="A0A3P3XJN9"/>
<dbReference type="EMBL" id="FWDM01000024">
    <property type="protein sequence ID" value="SLM13957.1"/>
    <property type="molecule type" value="Genomic_DNA"/>
</dbReference>
<dbReference type="PANTHER" id="PTHR46112:SF2">
    <property type="entry name" value="XAA-PRO AMINOPEPTIDASE P-RELATED"/>
    <property type="match status" value="1"/>
</dbReference>
<dbReference type="SUPFAM" id="SSF53092">
    <property type="entry name" value="Creatinase/prolidase N-terminal domain"/>
    <property type="match status" value="1"/>
</dbReference>